<dbReference type="SUPFAM" id="SSF53927">
    <property type="entry name" value="Cytidine deaminase-like"/>
    <property type="match status" value="1"/>
</dbReference>
<evidence type="ECO:0000256" key="1">
    <source>
        <dbReference type="ARBA" id="ARBA00022723"/>
    </source>
</evidence>
<keyword evidence="2" id="KW-0862">Zinc</keyword>
<gene>
    <name evidence="4" type="ORF">EOS_09260</name>
</gene>
<dbReference type="CDD" id="cd01285">
    <property type="entry name" value="nucleoside_deaminase"/>
    <property type="match status" value="1"/>
</dbReference>
<evidence type="ECO:0000259" key="3">
    <source>
        <dbReference type="PROSITE" id="PS51747"/>
    </source>
</evidence>
<dbReference type="OrthoDB" id="9802676at2"/>
<sequence>MAKVTTVEQAMEIAADQTLLASCAKTFSVGGLLVDDAGNVLHAIPNQVIKDGYTSDPTAHGERQLIDWYYSNRPGLPPPSQVTVVTSLDPCCMCTGAILTAGFKVLTAAYDTYSGINYDKTSNFPSLTIGMASRAKERFGYPEVVDGVCYNRPAKGPENNVPAFTAKTIEGRTVALCESIFEATLMAVRNQINNDLPFDQLGDIDSLPSSDPIRVALSRKYPQALQYRSRAPFTPDEGLAPYLKAMMQHDIALGGRGQAVALLDHHGNLLLCMSGSEATSSIRTAFMEVTRTYAGLRRQLQLDGNKDTRKYLPHPKYCTFVFGLGPMLDDSHPVRHDIGPDSQTQSFMELGAYGSTMEGALDAVNPSPYQYVRPRMNAATLAAFCKKLPPLYSGEIKVNPIQVANEALIEAIGGSA</sequence>
<comment type="caution">
    <text evidence="4">The sequence shown here is derived from an EMBL/GenBank/DDBJ whole genome shotgun (WGS) entry which is preliminary data.</text>
</comment>
<organism evidence="4 5">
    <name type="scientific">Caballeronia mineralivorans PML1(12)</name>
    <dbReference type="NCBI Taxonomy" id="908627"/>
    <lineage>
        <taxon>Bacteria</taxon>
        <taxon>Pseudomonadati</taxon>
        <taxon>Pseudomonadota</taxon>
        <taxon>Betaproteobacteria</taxon>
        <taxon>Burkholderiales</taxon>
        <taxon>Burkholderiaceae</taxon>
        <taxon>Caballeronia</taxon>
    </lineage>
</organism>
<evidence type="ECO:0000313" key="5">
    <source>
        <dbReference type="Proteomes" id="UP000035963"/>
    </source>
</evidence>
<dbReference type="EMBL" id="AEJF01000068">
    <property type="protein sequence ID" value="KLU26514.1"/>
    <property type="molecule type" value="Genomic_DNA"/>
</dbReference>
<dbReference type="PROSITE" id="PS51747">
    <property type="entry name" value="CYT_DCMP_DEAMINASES_2"/>
    <property type="match status" value="1"/>
</dbReference>
<keyword evidence="5" id="KW-1185">Reference proteome</keyword>
<dbReference type="InterPro" id="IPR016193">
    <property type="entry name" value="Cytidine_deaminase-like"/>
</dbReference>
<dbReference type="PATRIC" id="fig|908627.4.peg.2048"/>
<proteinExistence type="predicted"/>
<dbReference type="GO" id="GO:0008270">
    <property type="term" value="F:zinc ion binding"/>
    <property type="evidence" value="ECO:0007669"/>
    <property type="project" value="InterPro"/>
</dbReference>
<accession>A0A0J1D155</accession>
<dbReference type="Gene3D" id="3.40.140.10">
    <property type="entry name" value="Cytidine Deaminase, domain 2"/>
    <property type="match status" value="1"/>
</dbReference>
<dbReference type="GO" id="GO:0016787">
    <property type="term" value="F:hydrolase activity"/>
    <property type="evidence" value="ECO:0007669"/>
    <property type="project" value="InterPro"/>
</dbReference>
<evidence type="ECO:0000256" key="2">
    <source>
        <dbReference type="ARBA" id="ARBA00022833"/>
    </source>
</evidence>
<protein>
    <recommendedName>
        <fullName evidence="3">CMP/dCMP-type deaminase domain-containing protein</fullName>
    </recommendedName>
</protein>
<reference evidence="4 5" key="1">
    <citation type="journal article" date="2015" name="Genome Announc.">
        <title>Draft Genome Sequence of Burkholderia sp. Strain PML1(12), an Ectomycorrhizosphere-Inhabiting Bacterium with Effective Mineral-Weathering Ability.</title>
        <authorList>
            <person name="Uroz S."/>
            <person name="Oger P."/>
        </authorList>
    </citation>
    <scope>NUCLEOTIDE SEQUENCE [LARGE SCALE GENOMIC DNA]</scope>
    <source>
        <strain evidence="5">PML1(12)</strain>
    </source>
</reference>
<dbReference type="InterPro" id="IPR016192">
    <property type="entry name" value="APOBEC/CMP_deaminase_Zn-bd"/>
</dbReference>
<dbReference type="Pfam" id="PF00383">
    <property type="entry name" value="dCMP_cyt_deam_1"/>
    <property type="match status" value="1"/>
</dbReference>
<evidence type="ECO:0000313" key="4">
    <source>
        <dbReference type="EMBL" id="KLU26514.1"/>
    </source>
</evidence>
<keyword evidence="1" id="KW-0479">Metal-binding</keyword>
<dbReference type="AlphaFoldDB" id="A0A0J1D155"/>
<dbReference type="PROSITE" id="PS00903">
    <property type="entry name" value="CYT_DCMP_DEAMINASES_1"/>
    <property type="match status" value="1"/>
</dbReference>
<feature type="domain" description="CMP/dCMP-type deaminase" evidence="3">
    <location>
        <begin position="5"/>
        <end position="119"/>
    </location>
</feature>
<name>A0A0J1D155_9BURK</name>
<dbReference type="RefSeq" id="WP_047846324.1">
    <property type="nucleotide sequence ID" value="NZ_AEJF01000068.1"/>
</dbReference>
<dbReference type="Proteomes" id="UP000035963">
    <property type="component" value="Unassembled WGS sequence"/>
</dbReference>
<dbReference type="InterPro" id="IPR002125">
    <property type="entry name" value="CMP_dCMP_dom"/>
</dbReference>